<dbReference type="InterPro" id="IPR036271">
    <property type="entry name" value="Tet_transcr_reg_TetR-rel_C_sf"/>
</dbReference>
<proteinExistence type="predicted"/>
<organism evidence="7 8">
    <name type="scientific">Luedemannella flava</name>
    <dbReference type="NCBI Taxonomy" id="349316"/>
    <lineage>
        <taxon>Bacteria</taxon>
        <taxon>Bacillati</taxon>
        <taxon>Actinomycetota</taxon>
        <taxon>Actinomycetes</taxon>
        <taxon>Micromonosporales</taxon>
        <taxon>Micromonosporaceae</taxon>
        <taxon>Luedemannella</taxon>
    </lineage>
</organism>
<dbReference type="InterPro" id="IPR050109">
    <property type="entry name" value="HTH-type_TetR-like_transc_reg"/>
</dbReference>
<dbReference type="InterPro" id="IPR001647">
    <property type="entry name" value="HTH_TetR"/>
</dbReference>
<keyword evidence="3" id="KW-0804">Transcription</keyword>
<reference evidence="7 8" key="1">
    <citation type="journal article" date="2019" name="Int. J. Syst. Evol. Microbiol.">
        <title>The Global Catalogue of Microorganisms (GCM) 10K type strain sequencing project: providing services to taxonomists for standard genome sequencing and annotation.</title>
        <authorList>
            <consortium name="The Broad Institute Genomics Platform"/>
            <consortium name="The Broad Institute Genome Sequencing Center for Infectious Disease"/>
            <person name="Wu L."/>
            <person name="Ma J."/>
        </authorList>
    </citation>
    <scope>NUCLEOTIDE SEQUENCE [LARGE SCALE GENOMIC DNA]</scope>
    <source>
        <strain evidence="7 8">JCM 13250</strain>
    </source>
</reference>
<dbReference type="SUPFAM" id="SSF48498">
    <property type="entry name" value="Tetracyclin repressor-like, C-terminal domain"/>
    <property type="match status" value="1"/>
</dbReference>
<dbReference type="InterPro" id="IPR011075">
    <property type="entry name" value="TetR_C"/>
</dbReference>
<evidence type="ECO:0000256" key="5">
    <source>
        <dbReference type="SAM" id="MobiDB-lite"/>
    </source>
</evidence>
<sequence>MTSAARADNGPGAADAAPEPDRKTPGRPRSARADEAITEAMLDLLAEGLTFEALTIEAVAARAGVGKATIYRRWPNKESMLVDAIARLKGELPTVPGTSLRDDLVAVLRPVGTIRSTRAGQIMPCLVPELRRSPELQGVYHRAMEPRRELLRQVLRTWRDKGELRADLDIELAAVMLIGPLLAQNVLFWNPNLPREGLPERLVDGILAGIAAR</sequence>
<evidence type="ECO:0000256" key="1">
    <source>
        <dbReference type="ARBA" id="ARBA00023015"/>
    </source>
</evidence>
<dbReference type="Gene3D" id="1.10.10.60">
    <property type="entry name" value="Homeodomain-like"/>
    <property type="match status" value="1"/>
</dbReference>
<dbReference type="Proteomes" id="UP001500218">
    <property type="component" value="Unassembled WGS sequence"/>
</dbReference>
<keyword evidence="1" id="KW-0805">Transcription regulation</keyword>
<evidence type="ECO:0000256" key="2">
    <source>
        <dbReference type="ARBA" id="ARBA00023125"/>
    </source>
</evidence>
<dbReference type="InterPro" id="IPR009057">
    <property type="entry name" value="Homeodomain-like_sf"/>
</dbReference>
<evidence type="ECO:0000313" key="7">
    <source>
        <dbReference type="EMBL" id="GAA1836031.1"/>
    </source>
</evidence>
<comment type="caution">
    <text evidence="7">The sequence shown here is derived from an EMBL/GenBank/DDBJ whole genome shotgun (WGS) entry which is preliminary data.</text>
</comment>
<dbReference type="Pfam" id="PF00440">
    <property type="entry name" value="TetR_N"/>
    <property type="match status" value="1"/>
</dbReference>
<feature type="domain" description="HTH tetR-type" evidence="6">
    <location>
        <begin position="31"/>
        <end position="92"/>
    </location>
</feature>
<feature type="compositionally biased region" description="Low complexity" evidence="5">
    <location>
        <begin position="1"/>
        <end position="17"/>
    </location>
</feature>
<evidence type="ECO:0000256" key="4">
    <source>
        <dbReference type="PROSITE-ProRule" id="PRU00335"/>
    </source>
</evidence>
<feature type="region of interest" description="Disordered" evidence="5">
    <location>
        <begin position="1"/>
        <end position="32"/>
    </location>
</feature>
<protein>
    <submittedName>
        <fullName evidence="7">TetR/AcrR family transcriptional regulator</fullName>
    </submittedName>
</protein>
<evidence type="ECO:0000313" key="8">
    <source>
        <dbReference type="Proteomes" id="UP001500218"/>
    </source>
</evidence>
<name>A0ABN2MSN3_9ACTN</name>
<dbReference type="SUPFAM" id="SSF46689">
    <property type="entry name" value="Homeodomain-like"/>
    <property type="match status" value="1"/>
</dbReference>
<keyword evidence="2 4" id="KW-0238">DNA-binding</keyword>
<dbReference type="PANTHER" id="PTHR30055">
    <property type="entry name" value="HTH-TYPE TRANSCRIPTIONAL REGULATOR RUTR"/>
    <property type="match status" value="1"/>
</dbReference>
<evidence type="ECO:0000259" key="6">
    <source>
        <dbReference type="PROSITE" id="PS50977"/>
    </source>
</evidence>
<dbReference type="PANTHER" id="PTHR30055:SF148">
    <property type="entry name" value="TETR-FAMILY TRANSCRIPTIONAL REGULATOR"/>
    <property type="match status" value="1"/>
</dbReference>
<evidence type="ECO:0000256" key="3">
    <source>
        <dbReference type="ARBA" id="ARBA00023163"/>
    </source>
</evidence>
<dbReference type="Gene3D" id="1.10.357.10">
    <property type="entry name" value="Tetracycline Repressor, domain 2"/>
    <property type="match status" value="1"/>
</dbReference>
<feature type="DNA-binding region" description="H-T-H motif" evidence="4">
    <location>
        <begin position="55"/>
        <end position="74"/>
    </location>
</feature>
<gene>
    <name evidence="7" type="ORF">GCM10009682_62650</name>
</gene>
<dbReference type="EMBL" id="BAAALT010000295">
    <property type="protein sequence ID" value="GAA1836031.1"/>
    <property type="molecule type" value="Genomic_DNA"/>
</dbReference>
<dbReference type="Pfam" id="PF16859">
    <property type="entry name" value="TetR_C_11"/>
    <property type="match status" value="1"/>
</dbReference>
<accession>A0ABN2MSN3</accession>
<keyword evidence="8" id="KW-1185">Reference proteome</keyword>
<dbReference type="PROSITE" id="PS50977">
    <property type="entry name" value="HTH_TETR_2"/>
    <property type="match status" value="1"/>
</dbReference>